<keyword evidence="3 7" id="KW-1133">Transmembrane helix</keyword>
<protein>
    <recommendedName>
        <fullName evidence="8">Rhodopsin domain-containing protein</fullName>
    </recommendedName>
</protein>
<keyword evidence="10" id="KW-1185">Reference proteome</keyword>
<feature type="transmembrane region" description="Helical" evidence="7">
    <location>
        <begin position="226"/>
        <end position="247"/>
    </location>
</feature>
<dbReference type="PANTHER" id="PTHR33048">
    <property type="entry name" value="PTH11-LIKE INTEGRAL MEMBRANE PROTEIN (AFU_ORTHOLOGUE AFUA_5G11245)"/>
    <property type="match status" value="1"/>
</dbReference>
<keyword evidence="2 7" id="KW-0812">Transmembrane</keyword>
<evidence type="ECO:0000256" key="1">
    <source>
        <dbReference type="ARBA" id="ARBA00004141"/>
    </source>
</evidence>
<feature type="domain" description="Rhodopsin" evidence="8">
    <location>
        <begin position="87"/>
        <end position="290"/>
    </location>
</feature>
<evidence type="ECO:0000256" key="4">
    <source>
        <dbReference type="ARBA" id="ARBA00023136"/>
    </source>
</evidence>
<dbReference type="InterPro" id="IPR049326">
    <property type="entry name" value="Rhodopsin_dom_fungi"/>
</dbReference>
<dbReference type="AlphaFoldDB" id="A0A9N9VLU1"/>
<dbReference type="EMBL" id="CABFNQ020000715">
    <property type="protein sequence ID" value="CAH0025859.1"/>
    <property type="molecule type" value="Genomic_DNA"/>
</dbReference>
<evidence type="ECO:0000256" key="5">
    <source>
        <dbReference type="ARBA" id="ARBA00038359"/>
    </source>
</evidence>
<feature type="region of interest" description="Disordered" evidence="6">
    <location>
        <begin position="348"/>
        <end position="375"/>
    </location>
</feature>
<evidence type="ECO:0000259" key="8">
    <source>
        <dbReference type="Pfam" id="PF20684"/>
    </source>
</evidence>
<evidence type="ECO:0000313" key="10">
    <source>
        <dbReference type="Proteomes" id="UP000696573"/>
    </source>
</evidence>
<evidence type="ECO:0000313" key="9">
    <source>
        <dbReference type="EMBL" id="CAH0025859.1"/>
    </source>
</evidence>
<evidence type="ECO:0000256" key="6">
    <source>
        <dbReference type="SAM" id="MobiDB-lite"/>
    </source>
</evidence>
<sequence>MDINWDLLTPQQQEAVLNKPLAKAPPGFVSRVGQPRDLNGTTISLAVASQVLVTVLFFLRVYARVVYVKRFRTEDAGTTGFGIWSRFGRSVGTASCKTRTNISQLEQNFIVLRIFYAINLAFAKNAILLEWIHIFVPLPRRNAFFWICVTLMVVNTGLYIGAIIATCVTTLPIEAAWKPWIKGRTLVDRQISDTTTVSFNLLIDILILILPQMVIWKLKMNAQRKIGLSILFCLGIATCIFAGGRVYKTSTVHKAIDRLYNVPIIILWGLGESTLAMVVFCVPAIPKLFSGQSSGVLSKFKVSLQSWAAIATGSNRSQSKPDQSGQQSWPAANTNKFYHKMQDGSSEVALTDLGNREDDAVSSRRMESVHHNSKA</sequence>
<comment type="caution">
    <text evidence="9">The sequence shown here is derived from an EMBL/GenBank/DDBJ whole genome shotgun (WGS) entry which is preliminary data.</text>
</comment>
<keyword evidence="4 7" id="KW-0472">Membrane</keyword>
<dbReference type="Pfam" id="PF20684">
    <property type="entry name" value="Fung_rhodopsin"/>
    <property type="match status" value="1"/>
</dbReference>
<dbReference type="InterPro" id="IPR052337">
    <property type="entry name" value="SAT4-like"/>
</dbReference>
<feature type="transmembrane region" description="Helical" evidence="7">
    <location>
        <begin position="144"/>
        <end position="173"/>
    </location>
</feature>
<name>A0A9N9VLU1_9HYPO</name>
<comment type="subcellular location">
    <subcellularLocation>
        <location evidence="1">Membrane</location>
        <topology evidence="1">Multi-pass membrane protein</topology>
    </subcellularLocation>
</comment>
<feature type="transmembrane region" description="Helical" evidence="7">
    <location>
        <begin position="43"/>
        <end position="63"/>
    </location>
</feature>
<dbReference type="PANTHER" id="PTHR33048:SF47">
    <property type="entry name" value="INTEGRAL MEMBRANE PROTEIN-RELATED"/>
    <property type="match status" value="1"/>
</dbReference>
<dbReference type="GO" id="GO:0016020">
    <property type="term" value="C:membrane"/>
    <property type="evidence" value="ECO:0007669"/>
    <property type="project" value="UniProtKB-SubCell"/>
</dbReference>
<gene>
    <name evidence="9" type="ORF">CRHIZ90672A_00008564</name>
</gene>
<reference evidence="9" key="1">
    <citation type="submission" date="2021-10" db="EMBL/GenBank/DDBJ databases">
        <authorList>
            <person name="Piombo E."/>
        </authorList>
    </citation>
    <scope>NUCLEOTIDE SEQUENCE</scope>
</reference>
<dbReference type="Proteomes" id="UP000696573">
    <property type="component" value="Unassembled WGS sequence"/>
</dbReference>
<proteinExistence type="inferred from homology"/>
<accession>A0A9N9VLU1</accession>
<evidence type="ECO:0000256" key="2">
    <source>
        <dbReference type="ARBA" id="ARBA00022692"/>
    </source>
</evidence>
<evidence type="ECO:0000256" key="7">
    <source>
        <dbReference type="SAM" id="Phobius"/>
    </source>
</evidence>
<dbReference type="OrthoDB" id="444631at2759"/>
<comment type="similarity">
    <text evidence="5">Belongs to the SAT4 family.</text>
</comment>
<evidence type="ECO:0000256" key="3">
    <source>
        <dbReference type="ARBA" id="ARBA00022989"/>
    </source>
</evidence>
<feature type="transmembrane region" description="Helical" evidence="7">
    <location>
        <begin position="109"/>
        <end position="132"/>
    </location>
</feature>
<organism evidence="9 10">
    <name type="scientific">Clonostachys rhizophaga</name>
    <dbReference type="NCBI Taxonomy" id="160324"/>
    <lineage>
        <taxon>Eukaryota</taxon>
        <taxon>Fungi</taxon>
        <taxon>Dikarya</taxon>
        <taxon>Ascomycota</taxon>
        <taxon>Pezizomycotina</taxon>
        <taxon>Sordariomycetes</taxon>
        <taxon>Hypocreomycetidae</taxon>
        <taxon>Hypocreales</taxon>
        <taxon>Bionectriaceae</taxon>
        <taxon>Clonostachys</taxon>
    </lineage>
</organism>
<feature type="compositionally biased region" description="Basic and acidic residues" evidence="6">
    <location>
        <begin position="354"/>
        <end position="375"/>
    </location>
</feature>
<feature type="transmembrane region" description="Helical" evidence="7">
    <location>
        <begin position="259"/>
        <end position="285"/>
    </location>
</feature>
<feature type="transmembrane region" description="Helical" evidence="7">
    <location>
        <begin position="194"/>
        <end position="214"/>
    </location>
</feature>